<evidence type="ECO:0000256" key="1">
    <source>
        <dbReference type="SAM" id="Phobius"/>
    </source>
</evidence>
<protein>
    <recommendedName>
        <fullName evidence="4">Secreted protein</fullName>
    </recommendedName>
</protein>
<feature type="transmembrane region" description="Helical" evidence="1">
    <location>
        <begin position="12"/>
        <end position="35"/>
    </location>
</feature>
<evidence type="ECO:0000313" key="3">
    <source>
        <dbReference type="Proteomes" id="UP001301731"/>
    </source>
</evidence>
<organism evidence="2 3">
    <name type="scientific">Streptomyces solicathayae</name>
    <dbReference type="NCBI Taxonomy" id="3081768"/>
    <lineage>
        <taxon>Bacteria</taxon>
        <taxon>Bacillati</taxon>
        <taxon>Actinomycetota</taxon>
        <taxon>Actinomycetes</taxon>
        <taxon>Kitasatosporales</taxon>
        <taxon>Streptomycetaceae</taxon>
        <taxon>Streptomyces</taxon>
    </lineage>
</organism>
<proteinExistence type="predicted"/>
<reference evidence="2 3" key="1">
    <citation type="submission" date="2023-10" db="EMBL/GenBank/DDBJ databases">
        <title>The genome sequence of Streptomyces sp. HUAS YS2.</title>
        <authorList>
            <person name="Mo P."/>
        </authorList>
    </citation>
    <scope>NUCLEOTIDE SEQUENCE [LARGE SCALE GENOMIC DNA]</scope>
    <source>
        <strain evidence="2 3">HUAS YS2</strain>
    </source>
</reference>
<keyword evidence="3" id="KW-1185">Reference proteome</keyword>
<evidence type="ECO:0000313" key="2">
    <source>
        <dbReference type="EMBL" id="WOX22842.1"/>
    </source>
</evidence>
<keyword evidence="1" id="KW-0472">Membrane</keyword>
<dbReference type="RefSeq" id="WP_318104160.1">
    <property type="nucleotide sequence ID" value="NZ_CP137573.1"/>
</dbReference>
<dbReference type="EMBL" id="CP137573">
    <property type="protein sequence ID" value="WOX22842.1"/>
    <property type="molecule type" value="Genomic_DNA"/>
</dbReference>
<accession>A0ABZ0LTM0</accession>
<gene>
    <name evidence="2" type="ORF">R2D22_16120</name>
</gene>
<keyword evidence="1" id="KW-0812">Transmembrane</keyword>
<evidence type="ECO:0008006" key="4">
    <source>
        <dbReference type="Google" id="ProtNLM"/>
    </source>
</evidence>
<dbReference type="Proteomes" id="UP001301731">
    <property type="component" value="Chromosome"/>
</dbReference>
<keyword evidence="1" id="KW-1133">Transmembrane helix</keyword>
<sequence>MSVPGQFSDLRVPALFVLGLLGLLALSAAAVWVALGRYAARLRRDRPAPSSDRVWHPQESVTLTPAEEDAFDEVVSHLTFGARR</sequence>
<name>A0ABZ0LTM0_9ACTN</name>